<feature type="transmembrane region" description="Helical" evidence="2">
    <location>
        <begin position="21"/>
        <end position="45"/>
    </location>
</feature>
<dbReference type="Proteomes" id="UP001172708">
    <property type="component" value="Unassembled WGS sequence"/>
</dbReference>
<reference evidence="3" key="1">
    <citation type="submission" date="2023-06" db="EMBL/GenBank/DDBJ databases">
        <title>Egi l300058.</title>
        <authorList>
            <person name="Gao L."/>
            <person name="Fang B.-Z."/>
            <person name="Li W.-J."/>
        </authorList>
    </citation>
    <scope>NUCLEOTIDE SEQUENCE</scope>
    <source>
        <strain evidence="3">EGI L300058</strain>
    </source>
</reference>
<dbReference type="RefSeq" id="WP_301142401.1">
    <property type="nucleotide sequence ID" value="NZ_JAUHQA010000001.1"/>
</dbReference>
<dbReference type="EMBL" id="JAUHQA010000001">
    <property type="protein sequence ID" value="MDN4480931.1"/>
    <property type="molecule type" value="Genomic_DNA"/>
</dbReference>
<feature type="transmembrane region" description="Helical" evidence="2">
    <location>
        <begin position="193"/>
        <end position="213"/>
    </location>
</feature>
<evidence type="ECO:0000256" key="1">
    <source>
        <dbReference type="SAM" id="MobiDB-lite"/>
    </source>
</evidence>
<feature type="region of interest" description="Disordered" evidence="1">
    <location>
        <begin position="388"/>
        <end position="408"/>
    </location>
</feature>
<sequence>MSSRSLTTDLRGLGRRAVAAVRAAPAWLGGILTGLQGLALSYLAVLAPSLAVAASAPQDGVGGADWTGATSVATSLWLLGHGVPAEVGGTVVALIPLGLTVLNGAILAALARRFAARTWGSWVLAVATYAVGVGAVASAVGASSQGTHAVTAVAVAVAVAAVGVAIGIWRAHGADLSALARVPAWARAGLRRGAAIAALAVMLAAVAGTAWAVVARHAIGDAATALGLDAVSAGVLAIAELAYVPTLIVWMVAWLTGQGFAVGLGTHYSPSDLTVDALPTVPLLGALPSASGGLLVWVPVVLALAALAVRVAVRRPALSWRQDLAADAVAAGTVGLVMATAFIAASGAAGPGRLEAVGPDALAATAAMLALAAAGLALGAAAVRAPAALGARRDRDGAPRSREGSTAS</sequence>
<comment type="caution">
    <text evidence="3">The sequence shown here is derived from an EMBL/GenBank/DDBJ whole genome shotgun (WGS) entry which is preliminary data.</text>
</comment>
<evidence type="ECO:0000313" key="3">
    <source>
        <dbReference type="EMBL" id="MDN4480931.1"/>
    </source>
</evidence>
<feature type="transmembrane region" description="Helical" evidence="2">
    <location>
        <begin position="361"/>
        <end position="383"/>
    </location>
</feature>
<protein>
    <submittedName>
        <fullName evidence="3">DUF6350 family protein</fullName>
    </submittedName>
</protein>
<organism evidence="3 4">
    <name type="scientific">Demequina muriae</name>
    <dbReference type="NCBI Taxonomy" id="3051664"/>
    <lineage>
        <taxon>Bacteria</taxon>
        <taxon>Bacillati</taxon>
        <taxon>Actinomycetota</taxon>
        <taxon>Actinomycetes</taxon>
        <taxon>Micrococcales</taxon>
        <taxon>Demequinaceae</taxon>
        <taxon>Demequina</taxon>
    </lineage>
</organism>
<evidence type="ECO:0000256" key="2">
    <source>
        <dbReference type="SAM" id="Phobius"/>
    </source>
</evidence>
<keyword evidence="2" id="KW-0812">Transmembrane</keyword>
<keyword evidence="4" id="KW-1185">Reference proteome</keyword>
<proteinExistence type="predicted"/>
<dbReference type="InterPro" id="IPR045931">
    <property type="entry name" value="DUF6350"/>
</dbReference>
<accession>A0ABT8GJ04</accession>
<feature type="transmembrane region" description="Helical" evidence="2">
    <location>
        <begin position="122"/>
        <end position="143"/>
    </location>
</feature>
<feature type="compositionally biased region" description="Basic and acidic residues" evidence="1">
    <location>
        <begin position="391"/>
        <end position="408"/>
    </location>
</feature>
<feature type="transmembrane region" description="Helical" evidence="2">
    <location>
        <begin position="246"/>
        <end position="269"/>
    </location>
</feature>
<feature type="transmembrane region" description="Helical" evidence="2">
    <location>
        <begin position="219"/>
        <end position="239"/>
    </location>
</feature>
<name>A0ABT8GJ04_9MICO</name>
<keyword evidence="2" id="KW-0472">Membrane</keyword>
<feature type="transmembrane region" description="Helical" evidence="2">
    <location>
        <begin position="87"/>
        <end position="110"/>
    </location>
</feature>
<dbReference type="Pfam" id="PF19877">
    <property type="entry name" value="DUF6350"/>
    <property type="match status" value="1"/>
</dbReference>
<feature type="transmembrane region" description="Helical" evidence="2">
    <location>
        <begin position="325"/>
        <end position="349"/>
    </location>
</feature>
<feature type="transmembrane region" description="Helical" evidence="2">
    <location>
        <begin position="289"/>
        <end position="313"/>
    </location>
</feature>
<gene>
    <name evidence="3" type="ORF">QQX02_08365</name>
</gene>
<evidence type="ECO:0000313" key="4">
    <source>
        <dbReference type="Proteomes" id="UP001172708"/>
    </source>
</evidence>
<keyword evidence="2" id="KW-1133">Transmembrane helix</keyword>
<feature type="transmembrane region" description="Helical" evidence="2">
    <location>
        <begin position="149"/>
        <end position="172"/>
    </location>
</feature>